<reference evidence="1" key="1">
    <citation type="submission" date="2024-07" db="EMBL/GenBank/DDBJ databases">
        <authorList>
            <person name="fu j."/>
        </authorList>
    </citation>
    <scope>NUCLEOTIDE SEQUENCE</scope>
    <source>
        <strain evidence="1">P10A9</strain>
    </source>
</reference>
<dbReference type="RefSeq" id="WP_369045141.1">
    <property type="nucleotide sequence ID" value="NZ_CP163302.1"/>
</dbReference>
<accession>A0AB39L104</accession>
<proteinExistence type="predicted"/>
<organism evidence="1">
    <name type="scientific">Sinomonas puerhi</name>
    <dbReference type="NCBI Taxonomy" id="3238584"/>
    <lineage>
        <taxon>Bacteria</taxon>
        <taxon>Bacillati</taxon>
        <taxon>Actinomycetota</taxon>
        <taxon>Actinomycetes</taxon>
        <taxon>Micrococcales</taxon>
        <taxon>Micrococcaceae</taxon>
        <taxon>Sinomonas</taxon>
    </lineage>
</organism>
<protein>
    <submittedName>
        <fullName evidence="1">Uncharacterized protein</fullName>
    </submittedName>
</protein>
<evidence type="ECO:0000313" key="1">
    <source>
        <dbReference type="EMBL" id="XDP44443.1"/>
    </source>
</evidence>
<dbReference type="EMBL" id="CP163302">
    <property type="protein sequence ID" value="XDP44443.1"/>
    <property type="molecule type" value="Genomic_DNA"/>
</dbReference>
<name>A0AB39L104_9MICC</name>
<dbReference type="AlphaFoldDB" id="A0AB39L104"/>
<gene>
    <name evidence="1" type="ORF">AB5L97_14340</name>
</gene>
<dbReference type="KEGG" id="spue:AB5L97_14340"/>
<sequence>MTSTGDAVRPTFRVLVDLGIAVPQLDVALPSVDHPLVEKAQTVPAQCSADPPEKIRAIEDAHWYKVKAGQYRGGVTELATTPDEMPARWWLGLAGLRQADSPQRNFYDNLPADSVSRFPVDKDWRRFEAELALAAVDASRRTVRKAAYISLTQGAVACFKLGTSMEVRARIRAEENGDAYLSLGGCGIYDPMHFALILGAFPGISSDDWMFEPSEVLGLELEPGEIMYSTIFPPELQHALFEEFGDDD</sequence>